<dbReference type="SUPFAM" id="SSF109854">
    <property type="entry name" value="DinB/YfiT-like putative metalloenzymes"/>
    <property type="match status" value="1"/>
</dbReference>
<dbReference type="EMBL" id="CP046400">
    <property type="protein sequence ID" value="QGY40560.1"/>
    <property type="molecule type" value="Genomic_DNA"/>
</dbReference>
<dbReference type="Pfam" id="PF12867">
    <property type="entry name" value="DinB_2"/>
    <property type="match status" value="1"/>
</dbReference>
<name>A0A6I6JHQ7_9BACT</name>
<gene>
    <name evidence="2" type="ORF">GM415_10630</name>
</gene>
<dbReference type="Proteomes" id="UP000428328">
    <property type="component" value="Chromosome"/>
</dbReference>
<evidence type="ECO:0000313" key="3">
    <source>
        <dbReference type="Proteomes" id="UP000428328"/>
    </source>
</evidence>
<feature type="domain" description="DinB-like" evidence="1">
    <location>
        <begin position="20"/>
        <end position="149"/>
    </location>
</feature>
<dbReference type="InterPro" id="IPR024775">
    <property type="entry name" value="DinB-like"/>
</dbReference>
<keyword evidence="3" id="KW-1185">Reference proteome</keyword>
<reference evidence="2 3" key="1">
    <citation type="submission" date="2019-11" db="EMBL/GenBank/DDBJ databases">
        <authorList>
            <person name="Zheng R.K."/>
            <person name="Sun C.M."/>
        </authorList>
    </citation>
    <scope>NUCLEOTIDE SEQUENCE [LARGE SCALE GENOMIC DNA]</scope>
    <source>
        <strain evidence="2 3">SRB007</strain>
    </source>
</reference>
<dbReference type="KEGG" id="psel:GM415_10630"/>
<sequence>MSTQLPEDVQAVLLGLSDSHAILSGFLAGVSEEALHTRRGEGFWTIAEHAAHLAEVQPMGLMRITRMLEEDTPEFVPFVPNEKEDAEKPSLPPMTQVLADFKKGRDAIVEKLKAASPEDWGRRAIHPEYKEYGLRIFARHIFMHDHWHLYRMEELWLTRDAYLSGKGD</sequence>
<organism evidence="2 3">
    <name type="scientific">Pseudodesulfovibrio cashew</name>
    <dbReference type="NCBI Taxonomy" id="2678688"/>
    <lineage>
        <taxon>Bacteria</taxon>
        <taxon>Pseudomonadati</taxon>
        <taxon>Thermodesulfobacteriota</taxon>
        <taxon>Desulfovibrionia</taxon>
        <taxon>Desulfovibrionales</taxon>
        <taxon>Desulfovibrionaceae</taxon>
    </lineage>
</organism>
<protein>
    <submittedName>
        <fullName evidence="2">DinB family protein</fullName>
    </submittedName>
</protein>
<accession>A0A6I6JHQ7</accession>
<dbReference type="RefSeq" id="WP_158947976.1">
    <property type="nucleotide sequence ID" value="NZ_CP046400.1"/>
</dbReference>
<dbReference type="Gene3D" id="1.20.120.450">
    <property type="entry name" value="dinb family like domain"/>
    <property type="match status" value="1"/>
</dbReference>
<proteinExistence type="predicted"/>
<dbReference type="InterPro" id="IPR034660">
    <property type="entry name" value="DinB/YfiT-like"/>
</dbReference>
<evidence type="ECO:0000259" key="1">
    <source>
        <dbReference type="Pfam" id="PF12867"/>
    </source>
</evidence>
<dbReference type="AlphaFoldDB" id="A0A6I6JHQ7"/>
<evidence type="ECO:0000313" key="2">
    <source>
        <dbReference type="EMBL" id="QGY40560.1"/>
    </source>
</evidence>